<name>A0A0G0LLH0_9BACT</name>
<comment type="caution">
    <text evidence="3">The sequence shown here is derived from an EMBL/GenBank/DDBJ whole genome shotgun (WGS) entry which is preliminary data.</text>
</comment>
<proteinExistence type="predicted"/>
<dbReference type="Proteomes" id="UP000034774">
    <property type="component" value="Unassembled WGS sequence"/>
</dbReference>
<dbReference type="AlphaFoldDB" id="A0A0G0LLH0"/>
<feature type="transmembrane region" description="Helical" evidence="1">
    <location>
        <begin position="9"/>
        <end position="26"/>
    </location>
</feature>
<keyword evidence="1" id="KW-0472">Membrane</keyword>
<dbReference type="STRING" id="1618572.UT17_C0004G0235"/>
<feature type="domain" description="VanZ-like" evidence="2">
    <location>
        <begin position="19"/>
        <end position="120"/>
    </location>
</feature>
<feature type="transmembrane region" description="Helical" evidence="1">
    <location>
        <begin position="46"/>
        <end position="64"/>
    </location>
</feature>
<evidence type="ECO:0000313" key="3">
    <source>
        <dbReference type="EMBL" id="KKQ91887.1"/>
    </source>
</evidence>
<evidence type="ECO:0000256" key="1">
    <source>
        <dbReference type="SAM" id="Phobius"/>
    </source>
</evidence>
<evidence type="ECO:0000259" key="2">
    <source>
        <dbReference type="Pfam" id="PF04892"/>
    </source>
</evidence>
<dbReference type="NCBIfam" id="NF037970">
    <property type="entry name" value="vanZ_1"/>
    <property type="match status" value="1"/>
</dbReference>
<keyword evidence="1" id="KW-0812">Transmembrane</keyword>
<organism evidence="3 4">
    <name type="scientific">Candidatus Woesebacteria bacterium GW2011_GWB1_39_10</name>
    <dbReference type="NCBI Taxonomy" id="1618572"/>
    <lineage>
        <taxon>Bacteria</taxon>
        <taxon>Candidatus Woeseibacteriota</taxon>
    </lineage>
</organism>
<keyword evidence="1" id="KW-1133">Transmembrane helix</keyword>
<feature type="transmembrane region" description="Helical" evidence="1">
    <location>
        <begin position="73"/>
        <end position="93"/>
    </location>
</feature>
<accession>A0A0G0LLH0</accession>
<protein>
    <recommendedName>
        <fullName evidence="2">VanZ-like domain-containing protein</fullName>
    </recommendedName>
</protein>
<dbReference type="Pfam" id="PF04892">
    <property type="entry name" value="VanZ"/>
    <property type="match status" value="1"/>
</dbReference>
<sequence length="140" mass="15945">MGKKVFKQLDLWLPVAIWAYLIFHFSSGTVPTASSVFWRDFAVKKTGHMFLFGALAILIYRGLLGENIPKKKAAIWAVILAFFYGASDEFHQLFTQGREARIRDVVFDTLGAGIVIFLIYRFLQKLPKKVQSILKDLGFV</sequence>
<gene>
    <name evidence="3" type="ORF">UT17_C0004G0235</name>
</gene>
<reference evidence="3 4" key="1">
    <citation type="journal article" date="2015" name="Nature">
        <title>rRNA introns, odd ribosomes, and small enigmatic genomes across a large radiation of phyla.</title>
        <authorList>
            <person name="Brown C.T."/>
            <person name="Hug L.A."/>
            <person name="Thomas B.C."/>
            <person name="Sharon I."/>
            <person name="Castelle C.J."/>
            <person name="Singh A."/>
            <person name="Wilkins M.J."/>
            <person name="Williams K.H."/>
            <person name="Banfield J.F."/>
        </authorList>
    </citation>
    <scope>NUCLEOTIDE SEQUENCE [LARGE SCALE GENOMIC DNA]</scope>
</reference>
<dbReference type="InterPro" id="IPR006976">
    <property type="entry name" value="VanZ-like"/>
</dbReference>
<evidence type="ECO:0000313" key="4">
    <source>
        <dbReference type="Proteomes" id="UP000034774"/>
    </source>
</evidence>
<dbReference type="EMBL" id="LBVU01000004">
    <property type="protein sequence ID" value="KKQ91887.1"/>
    <property type="molecule type" value="Genomic_DNA"/>
</dbReference>
<feature type="transmembrane region" description="Helical" evidence="1">
    <location>
        <begin position="105"/>
        <end position="123"/>
    </location>
</feature>